<comment type="caution">
    <text evidence="5">The sequence shown here is derived from an EMBL/GenBank/DDBJ whole genome shotgun (WGS) entry which is preliminary data.</text>
</comment>
<evidence type="ECO:0000313" key="5">
    <source>
        <dbReference type="EMBL" id="MVQ29826.1"/>
    </source>
</evidence>
<sequence length="373" mass="38851">MHSFPRRARAAMVALLAVLSLTAGAAEDGAGKAIVLGQSVALTGPGSALAVPFQQGARLWFERVNAAGGIGGRRIELVTLDDKGAPATTAANTKKLLDQGVLSLFGYFGSPQVTAAYPLVKDGDVVLFAPMAAADEFRGAAYGNVWSVRPGYAEEAVAITRHAETLGARKLAILYGTDGESLAALDAAERTMPHLGANLVAKQGLAAGAVDKTLASKPESVLVVGDATQAAGAVRELRAKGFRGTVYAFSSSGESLLAQELGTAGTGVVVVRVVPKSDSTKVPVVRELLADAQAAKLGKPNVYMLEGYLAARVYTEALRRMAKGDPSRAKLRKALEGMDDLDVGGFRVSYTDNRAGSRLVELSLIDSQGRVRE</sequence>
<accession>A0A6N8IV08</accession>
<keyword evidence="2 3" id="KW-0732">Signal</keyword>
<dbReference type="PANTHER" id="PTHR47235:SF1">
    <property type="entry name" value="BLR6548 PROTEIN"/>
    <property type="match status" value="1"/>
</dbReference>
<dbReference type="Gene3D" id="3.40.50.2300">
    <property type="match status" value="2"/>
</dbReference>
<reference evidence="5 6" key="1">
    <citation type="submission" date="2019-12" db="EMBL/GenBank/DDBJ databases">
        <authorList>
            <person name="Huq M.A."/>
        </authorList>
    </citation>
    <scope>NUCLEOTIDE SEQUENCE [LARGE SCALE GENOMIC DNA]</scope>
    <source>
        <strain evidence="5 6">MAH-25</strain>
    </source>
</reference>
<gene>
    <name evidence="5" type="ORF">GON04_10225</name>
</gene>
<dbReference type="CDD" id="cd06326">
    <property type="entry name" value="PBP1_ABC_ligand_binding-like"/>
    <property type="match status" value="1"/>
</dbReference>
<comment type="similarity">
    <text evidence="1">Belongs to the leucine-binding protein family.</text>
</comment>
<evidence type="ECO:0000256" key="3">
    <source>
        <dbReference type="SAM" id="SignalP"/>
    </source>
</evidence>
<evidence type="ECO:0000313" key="6">
    <source>
        <dbReference type="Proteomes" id="UP000469385"/>
    </source>
</evidence>
<dbReference type="PANTHER" id="PTHR47235">
    <property type="entry name" value="BLR6548 PROTEIN"/>
    <property type="match status" value="1"/>
</dbReference>
<feature type="domain" description="Leucine-binding protein" evidence="4">
    <location>
        <begin position="34"/>
        <end position="352"/>
    </location>
</feature>
<evidence type="ECO:0000256" key="1">
    <source>
        <dbReference type="ARBA" id="ARBA00010062"/>
    </source>
</evidence>
<dbReference type="InterPro" id="IPR028081">
    <property type="entry name" value="Leu-bd"/>
</dbReference>
<feature type="chain" id="PRO_5026663648" evidence="3">
    <location>
        <begin position="26"/>
        <end position="373"/>
    </location>
</feature>
<proteinExistence type="inferred from homology"/>
<dbReference type="EMBL" id="WSEL01000003">
    <property type="protein sequence ID" value="MVQ29826.1"/>
    <property type="molecule type" value="Genomic_DNA"/>
</dbReference>
<keyword evidence="6" id="KW-1185">Reference proteome</keyword>
<dbReference type="Proteomes" id="UP000469385">
    <property type="component" value="Unassembled WGS sequence"/>
</dbReference>
<name>A0A6N8IV08_9BURK</name>
<organism evidence="5 6">
    <name type="scientific">Ramlibacter pinisoli</name>
    <dbReference type="NCBI Taxonomy" id="2682844"/>
    <lineage>
        <taxon>Bacteria</taxon>
        <taxon>Pseudomonadati</taxon>
        <taxon>Pseudomonadota</taxon>
        <taxon>Betaproteobacteria</taxon>
        <taxon>Burkholderiales</taxon>
        <taxon>Comamonadaceae</taxon>
        <taxon>Ramlibacter</taxon>
    </lineage>
</organism>
<dbReference type="SUPFAM" id="SSF53822">
    <property type="entry name" value="Periplasmic binding protein-like I"/>
    <property type="match status" value="1"/>
</dbReference>
<dbReference type="Pfam" id="PF13458">
    <property type="entry name" value="Peripla_BP_6"/>
    <property type="match status" value="1"/>
</dbReference>
<protein>
    <submittedName>
        <fullName evidence="5">ABC transporter substrate-binding protein</fullName>
    </submittedName>
</protein>
<feature type="signal peptide" evidence="3">
    <location>
        <begin position="1"/>
        <end position="25"/>
    </location>
</feature>
<dbReference type="InterPro" id="IPR028082">
    <property type="entry name" value="Peripla_BP_I"/>
</dbReference>
<dbReference type="AlphaFoldDB" id="A0A6N8IV08"/>
<evidence type="ECO:0000256" key="2">
    <source>
        <dbReference type="ARBA" id="ARBA00022729"/>
    </source>
</evidence>
<evidence type="ECO:0000259" key="4">
    <source>
        <dbReference type="Pfam" id="PF13458"/>
    </source>
</evidence>